<dbReference type="RefSeq" id="WP_380047816.1">
    <property type="nucleotide sequence ID" value="NZ_JBHSOH010000006.1"/>
</dbReference>
<reference evidence="2" key="1">
    <citation type="journal article" date="2019" name="Int. J. Syst. Evol. Microbiol.">
        <title>The Global Catalogue of Microorganisms (GCM) 10K type strain sequencing project: providing services to taxonomists for standard genome sequencing and annotation.</title>
        <authorList>
            <consortium name="The Broad Institute Genomics Platform"/>
            <consortium name="The Broad Institute Genome Sequencing Center for Infectious Disease"/>
            <person name="Wu L."/>
            <person name="Ma J."/>
        </authorList>
    </citation>
    <scope>NUCLEOTIDE SEQUENCE [LARGE SCALE GENOMIC DNA]</scope>
    <source>
        <strain evidence="2">CGMCC 1.15053</strain>
    </source>
</reference>
<dbReference type="Proteomes" id="UP001595979">
    <property type="component" value="Unassembled WGS sequence"/>
</dbReference>
<organism evidence="1 2">
    <name type="scientific">Deinococcus petrolearius</name>
    <dbReference type="NCBI Taxonomy" id="1751295"/>
    <lineage>
        <taxon>Bacteria</taxon>
        <taxon>Thermotogati</taxon>
        <taxon>Deinococcota</taxon>
        <taxon>Deinococci</taxon>
        <taxon>Deinococcales</taxon>
        <taxon>Deinococcaceae</taxon>
        <taxon>Deinococcus</taxon>
    </lineage>
</organism>
<evidence type="ECO:0000313" key="1">
    <source>
        <dbReference type="EMBL" id="MFC5848096.1"/>
    </source>
</evidence>
<sequence length="131" mass="13885">MTEWQRWCRQYPDPRFSPQVGVLVAMMAYARMTTLEAVQGLGTAELDAVTPASRNSIGTLAHIAAVDRAYQILSFGGRDLDPVADAGVLGGLTMGEEGPAPTGGRDLDSYLTDLAEARAATLTELAGRDDA</sequence>
<dbReference type="Pfam" id="PF04978">
    <property type="entry name" value="MST"/>
    <property type="match status" value="1"/>
</dbReference>
<dbReference type="Gene3D" id="1.20.120.450">
    <property type="entry name" value="dinb family like domain"/>
    <property type="match status" value="1"/>
</dbReference>
<proteinExistence type="predicted"/>
<gene>
    <name evidence="1" type="ORF">ACFPQ6_07205</name>
</gene>
<protein>
    <submittedName>
        <fullName evidence="1">DUF664 domain-containing protein</fullName>
    </submittedName>
</protein>
<comment type="caution">
    <text evidence="1">The sequence shown here is derived from an EMBL/GenBank/DDBJ whole genome shotgun (WGS) entry which is preliminary data.</text>
</comment>
<evidence type="ECO:0000313" key="2">
    <source>
        <dbReference type="Proteomes" id="UP001595979"/>
    </source>
</evidence>
<dbReference type="SUPFAM" id="SSF109854">
    <property type="entry name" value="DinB/YfiT-like putative metalloenzymes"/>
    <property type="match status" value="1"/>
</dbReference>
<keyword evidence="2" id="KW-1185">Reference proteome</keyword>
<name>A0ABW1DK20_9DEIO</name>
<dbReference type="InterPro" id="IPR034660">
    <property type="entry name" value="DinB/YfiT-like"/>
</dbReference>
<dbReference type="InterPro" id="IPR007061">
    <property type="entry name" value="MST-like"/>
</dbReference>
<accession>A0ABW1DK20</accession>
<dbReference type="EMBL" id="JBHSOH010000006">
    <property type="protein sequence ID" value="MFC5848096.1"/>
    <property type="molecule type" value="Genomic_DNA"/>
</dbReference>